<keyword evidence="4" id="KW-1185">Reference proteome</keyword>
<organism evidence="3 4">
    <name type="scientific">Jimgerdemannia flammicorona</name>
    <dbReference type="NCBI Taxonomy" id="994334"/>
    <lineage>
        <taxon>Eukaryota</taxon>
        <taxon>Fungi</taxon>
        <taxon>Fungi incertae sedis</taxon>
        <taxon>Mucoromycota</taxon>
        <taxon>Mucoromycotina</taxon>
        <taxon>Endogonomycetes</taxon>
        <taxon>Endogonales</taxon>
        <taxon>Endogonaceae</taxon>
        <taxon>Jimgerdemannia</taxon>
    </lineage>
</organism>
<evidence type="ECO:0000256" key="2">
    <source>
        <dbReference type="SAM" id="MobiDB-lite"/>
    </source>
</evidence>
<gene>
    <name evidence="3" type="ORF">BC936DRAFT_145964</name>
</gene>
<feature type="compositionally biased region" description="Low complexity" evidence="2">
    <location>
        <begin position="16"/>
        <end position="51"/>
    </location>
</feature>
<evidence type="ECO:0000256" key="1">
    <source>
        <dbReference type="SAM" id="Coils"/>
    </source>
</evidence>
<feature type="non-terminal residue" evidence="3">
    <location>
        <position position="1"/>
    </location>
</feature>
<sequence>AAAACTATIPFTTTTGPTAATTATYSTTTTSTATSKTPTTSTTSITSRAPTCSSSAKKSTAPALKSTKPPTNGTTSTSIASSLEEKQRLLSIREGELKVLQLQLDDAKAKAQEAAIMGEIAELETGIIEELTKELEVCFVVDFAVLLKTEKAMLEALLKEKEDEIKKEKESKEEAQIRLTCLIRLNSQYRDQIEDLEQKIKYLQ</sequence>
<feature type="coiled-coil region" evidence="1">
    <location>
        <begin position="144"/>
        <end position="199"/>
    </location>
</feature>
<proteinExistence type="predicted"/>
<reference evidence="3 4" key="1">
    <citation type="journal article" date="2018" name="New Phytol.">
        <title>Phylogenomics of Endogonaceae and evolution of mycorrhizas within Mucoromycota.</title>
        <authorList>
            <person name="Chang Y."/>
            <person name="Desiro A."/>
            <person name="Na H."/>
            <person name="Sandor L."/>
            <person name="Lipzen A."/>
            <person name="Clum A."/>
            <person name="Barry K."/>
            <person name="Grigoriev I.V."/>
            <person name="Martin F.M."/>
            <person name="Stajich J.E."/>
            <person name="Smith M.E."/>
            <person name="Bonito G."/>
            <person name="Spatafora J.W."/>
        </authorList>
    </citation>
    <scope>NUCLEOTIDE SEQUENCE [LARGE SCALE GENOMIC DNA]</scope>
    <source>
        <strain evidence="3 4">GMNB39</strain>
    </source>
</reference>
<feature type="region of interest" description="Disordered" evidence="2">
    <location>
        <begin position="16"/>
        <end position="79"/>
    </location>
</feature>
<dbReference type="AlphaFoldDB" id="A0A433D8M9"/>
<protein>
    <submittedName>
        <fullName evidence="3">Uncharacterized protein</fullName>
    </submittedName>
</protein>
<evidence type="ECO:0000313" key="4">
    <source>
        <dbReference type="Proteomes" id="UP000268093"/>
    </source>
</evidence>
<dbReference type="Proteomes" id="UP000268093">
    <property type="component" value="Unassembled WGS sequence"/>
</dbReference>
<name>A0A433D8M9_9FUNG</name>
<feature type="compositionally biased region" description="Polar residues" evidence="2">
    <location>
        <begin position="68"/>
        <end position="79"/>
    </location>
</feature>
<comment type="caution">
    <text evidence="3">The sequence shown here is derived from an EMBL/GenBank/DDBJ whole genome shotgun (WGS) entry which is preliminary data.</text>
</comment>
<evidence type="ECO:0000313" key="3">
    <source>
        <dbReference type="EMBL" id="RUP47237.1"/>
    </source>
</evidence>
<accession>A0A433D8M9</accession>
<dbReference type="EMBL" id="RBNI01004783">
    <property type="protein sequence ID" value="RUP47237.1"/>
    <property type="molecule type" value="Genomic_DNA"/>
</dbReference>
<keyword evidence="1" id="KW-0175">Coiled coil</keyword>